<dbReference type="SMART" id="SM00382">
    <property type="entry name" value="AAA"/>
    <property type="match status" value="2"/>
</dbReference>
<keyword evidence="5" id="KW-1185">Reference proteome</keyword>
<dbReference type="Pfam" id="PF00005">
    <property type="entry name" value="ABC_tran"/>
    <property type="match status" value="2"/>
</dbReference>
<reference evidence="5" key="2">
    <citation type="submission" date="2015-05" db="EMBL/GenBank/DDBJ databases">
        <title>Complete genome sequence of Corynebacterium testudinoris DSM 44614, recovered from necrotic lesions in the mouth of a tortoise.</title>
        <authorList>
            <person name="Ruckert C."/>
            <person name="Albersmeier A."/>
            <person name="Winkler A."/>
            <person name="Tauch A."/>
        </authorList>
    </citation>
    <scope>NUCLEOTIDE SEQUENCE [LARGE SCALE GENOMIC DNA]</scope>
    <source>
        <strain evidence="5">DSM 44614</strain>
    </source>
</reference>
<evidence type="ECO:0000256" key="2">
    <source>
        <dbReference type="ARBA" id="ARBA00022840"/>
    </source>
</evidence>
<gene>
    <name evidence="4" type="ORF">CTEST_08855</name>
</gene>
<dbReference type="InterPro" id="IPR003593">
    <property type="entry name" value="AAA+_ATPase"/>
</dbReference>
<proteinExistence type="predicted"/>
<dbReference type="FunFam" id="3.40.50.300:FF:000011">
    <property type="entry name" value="Putative ABC transporter ATP-binding component"/>
    <property type="match status" value="1"/>
</dbReference>
<dbReference type="InterPro" id="IPR017871">
    <property type="entry name" value="ABC_transporter-like_CS"/>
</dbReference>
<protein>
    <submittedName>
        <fullName evidence="4">ATPase component of ABC transporters with duplicated ATPase domain</fullName>
    </submittedName>
</protein>
<keyword evidence="1" id="KW-0547">Nucleotide-binding</keyword>
<dbReference type="PATRIC" id="fig|136857.5.peg.1761"/>
<dbReference type="STRING" id="136857.CTEST_08855"/>
<sequence length="557" mass="60421">MASPHHLKIDGVSFTYPGTARRVLTDVDFAIPAGRVTGLIGENGAGKSTLLELIAGNLQPDVGFITTPPTTGFIAQETDLPFSSPVSALIDAAVAELRAVETRIGEISSAIADTPDDPALAEAFDAALAQAEQSGVWELDSRIATVLAGLGLAGIPLDTTIGHLSGGQRRRFALAALLLRPVDALVLDEPTNHIDDDGVDFLINELKEFSGPVLVASHDRFFLDKAADALVDLDPGLGAEGGSGEDTRQGIQFTGSFSDYLESREDIRRRWEELYAAQEHERVRLEKATQTGESDIFHSDKSKSESRITDKFYSDRAAKTLGNRLRSARNRLEALERDELPQPPARLQFHGIPEHGTLASLGEPAVVARDLVVTDRLGPLDITVQPGDHWLIEGPNGAGKSTFLSVIQGRVPVDEGLLRIPEDVRITRLSQDDEWIDLDTPAIDIFTARVPTGSPSLMDMGLMNEETAARPLGELSLGQRRRVSLGIILASPPDILLLDEPTNHLSLALAEELEEALSQFPGTVLMATHDRWIRRRWAVRTDGRGKILTLDGEDREG</sequence>
<dbReference type="RefSeq" id="WP_047253418.1">
    <property type="nucleotide sequence ID" value="NZ_CP011545.1"/>
</dbReference>
<dbReference type="PANTHER" id="PTHR42855">
    <property type="entry name" value="ABC TRANSPORTER ATP-BINDING SUBUNIT"/>
    <property type="match status" value="1"/>
</dbReference>
<keyword evidence="2" id="KW-0067">ATP-binding</keyword>
<dbReference type="OrthoDB" id="3239744at2"/>
<dbReference type="PANTHER" id="PTHR42855:SF2">
    <property type="entry name" value="DRUG RESISTANCE ABC TRANSPORTER,ATP-BINDING PROTEIN"/>
    <property type="match status" value="1"/>
</dbReference>
<dbReference type="PROSITE" id="PS00211">
    <property type="entry name" value="ABC_TRANSPORTER_1"/>
    <property type="match status" value="2"/>
</dbReference>
<dbReference type="Proteomes" id="UP000035540">
    <property type="component" value="Chromosome"/>
</dbReference>
<accession>A0A0G3H750</accession>
<dbReference type="GO" id="GO:0016887">
    <property type="term" value="F:ATP hydrolysis activity"/>
    <property type="evidence" value="ECO:0007669"/>
    <property type="project" value="InterPro"/>
</dbReference>
<dbReference type="Gene3D" id="3.40.50.300">
    <property type="entry name" value="P-loop containing nucleotide triphosphate hydrolases"/>
    <property type="match status" value="2"/>
</dbReference>
<feature type="domain" description="ABC transporter" evidence="3">
    <location>
        <begin position="7"/>
        <end position="260"/>
    </location>
</feature>
<reference evidence="4 5" key="1">
    <citation type="journal article" date="2015" name="Genome Announc.">
        <title>Complete Genome Sequence of the Type Strain Corynebacterium testudinoris DSM 44614, Recovered from Necrotic Lesions in the Mouth of a Tortoise.</title>
        <authorList>
            <person name="Ruckert C."/>
            <person name="Kriete M."/>
            <person name="Jaenicke S."/>
            <person name="Winkler A."/>
            <person name="Tauch A."/>
        </authorList>
    </citation>
    <scope>NUCLEOTIDE SEQUENCE [LARGE SCALE GENOMIC DNA]</scope>
    <source>
        <strain evidence="4 5">DSM 44614</strain>
    </source>
</reference>
<name>A0A0G3H750_9CORY</name>
<evidence type="ECO:0000313" key="5">
    <source>
        <dbReference type="Proteomes" id="UP000035540"/>
    </source>
</evidence>
<feature type="domain" description="ABC transporter" evidence="3">
    <location>
        <begin position="361"/>
        <end position="556"/>
    </location>
</feature>
<dbReference type="InterPro" id="IPR027417">
    <property type="entry name" value="P-loop_NTPase"/>
</dbReference>
<dbReference type="InterPro" id="IPR051309">
    <property type="entry name" value="ABCF_ATPase"/>
</dbReference>
<dbReference type="EMBL" id="CP011545">
    <property type="protein sequence ID" value="AKK09201.1"/>
    <property type="molecule type" value="Genomic_DNA"/>
</dbReference>
<dbReference type="AlphaFoldDB" id="A0A0G3H750"/>
<organism evidence="4 5">
    <name type="scientific">Corynebacterium testudinoris</name>
    <dbReference type="NCBI Taxonomy" id="136857"/>
    <lineage>
        <taxon>Bacteria</taxon>
        <taxon>Bacillati</taxon>
        <taxon>Actinomycetota</taxon>
        <taxon>Actinomycetes</taxon>
        <taxon>Mycobacteriales</taxon>
        <taxon>Corynebacteriaceae</taxon>
        <taxon>Corynebacterium</taxon>
    </lineage>
</organism>
<dbReference type="CDD" id="cd03221">
    <property type="entry name" value="ABCF_EF-3"/>
    <property type="match status" value="1"/>
</dbReference>
<dbReference type="KEGG" id="cted:CTEST_08855"/>
<evidence type="ECO:0000256" key="1">
    <source>
        <dbReference type="ARBA" id="ARBA00022741"/>
    </source>
</evidence>
<dbReference type="PROSITE" id="PS50893">
    <property type="entry name" value="ABC_TRANSPORTER_2"/>
    <property type="match status" value="2"/>
</dbReference>
<dbReference type="InterPro" id="IPR003439">
    <property type="entry name" value="ABC_transporter-like_ATP-bd"/>
</dbReference>
<evidence type="ECO:0000259" key="3">
    <source>
        <dbReference type="PROSITE" id="PS50893"/>
    </source>
</evidence>
<evidence type="ECO:0000313" key="4">
    <source>
        <dbReference type="EMBL" id="AKK09201.1"/>
    </source>
</evidence>
<dbReference type="SUPFAM" id="SSF52540">
    <property type="entry name" value="P-loop containing nucleoside triphosphate hydrolases"/>
    <property type="match status" value="2"/>
</dbReference>
<dbReference type="GO" id="GO:0005524">
    <property type="term" value="F:ATP binding"/>
    <property type="evidence" value="ECO:0007669"/>
    <property type="project" value="UniProtKB-KW"/>
</dbReference>